<keyword evidence="3" id="KW-1185">Reference proteome</keyword>
<organism evidence="2 3">
    <name type="scientific">Chitinophaga agrisoli</name>
    <dbReference type="NCBI Taxonomy" id="2607653"/>
    <lineage>
        <taxon>Bacteria</taxon>
        <taxon>Pseudomonadati</taxon>
        <taxon>Bacteroidota</taxon>
        <taxon>Chitinophagia</taxon>
        <taxon>Chitinophagales</taxon>
        <taxon>Chitinophagaceae</taxon>
        <taxon>Chitinophaga</taxon>
    </lineage>
</organism>
<keyword evidence="1" id="KW-1133">Transmembrane helix</keyword>
<accession>A0A5B2W1P6</accession>
<evidence type="ECO:0000256" key="1">
    <source>
        <dbReference type="SAM" id="Phobius"/>
    </source>
</evidence>
<dbReference type="RefSeq" id="WP_149836224.1">
    <property type="nucleotide sequence ID" value="NZ_VUOC01000001.1"/>
</dbReference>
<feature type="transmembrane region" description="Helical" evidence="1">
    <location>
        <begin position="40"/>
        <end position="61"/>
    </location>
</feature>
<keyword evidence="1" id="KW-0472">Membrane</keyword>
<sequence>METLVIKERKKKYKTDLIVMTIIFGPLLFWFIKYSVEPGFAIFLTIVLLIIPLFIFAGYIWDVKSKIELSKDGVVLSYGRSIFDIVHFEGKFAIPPDTRLTWGNIAEFDVASISQQSSGGSDGAATTTTNHYLFISFSNQDDFPVSQRLASMRLRRFEKTPGEILALCKQYQTEFGKIKKG</sequence>
<feature type="transmembrane region" description="Helical" evidence="1">
    <location>
        <begin position="17"/>
        <end position="34"/>
    </location>
</feature>
<dbReference type="Proteomes" id="UP000324611">
    <property type="component" value="Unassembled WGS sequence"/>
</dbReference>
<name>A0A5B2W1P6_9BACT</name>
<comment type="caution">
    <text evidence="2">The sequence shown here is derived from an EMBL/GenBank/DDBJ whole genome shotgun (WGS) entry which is preliminary data.</text>
</comment>
<evidence type="ECO:0000313" key="3">
    <source>
        <dbReference type="Proteomes" id="UP000324611"/>
    </source>
</evidence>
<gene>
    <name evidence="2" type="ORF">F0L74_02355</name>
</gene>
<reference evidence="2 3" key="2">
    <citation type="submission" date="2019-09" db="EMBL/GenBank/DDBJ databases">
        <authorList>
            <person name="Jin C."/>
        </authorList>
    </citation>
    <scope>NUCLEOTIDE SEQUENCE [LARGE SCALE GENOMIC DNA]</scope>
    <source>
        <strain evidence="2 3">BN140078</strain>
    </source>
</reference>
<dbReference type="EMBL" id="VUOC01000001">
    <property type="protein sequence ID" value="KAA2244828.1"/>
    <property type="molecule type" value="Genomic_DNA"/>
</dbReference>
<dbReference type="AlphaFoldDB" id="A0A5B2W1P6"/>
<evidence type="ECO:0008006" key="4">
    <source>
        <dbReference type="Google" id="ProtNLM"/>
    </source>
</evidence>
<evidence type="ECO:0000313" key="2">
    <source>
        <dbReference type="EMBL" id="KAA2244828.1"/>
    </source>
</evidence>
<protein>
    <recommendedName>
        <fullName evidence="4">PH (Pleckstrin Homology) domain-containing protein</fullName>
    </recommendedName>
</protein>
<keyword evidence="1" id="KW-0812">Transmembrane</keyword>
<proteinExistence type="predicted"/>
<reference evidence="2 3" key="1">
    <citation type="submission" date="2019-09" db="EMBL/GenBank/DDBJ databases">
        <title>Chitinophaga ginsengihumi sp. nov., isolated from soil of ginseng rhizosphere.</title>
        <authorList>
            <person name="Lee J."/>
        </authorList>
    </citation>
    <scope>NUCLEOTIDE SEQUENCE [LARGE SCALE GENOMIC DNA]</scope>
    <source>
        <strain evidence="2 3">BN140078</strain>
    </source>
</reference>